<evidence type="ECO:0000313" key="2">
    <source>
        <dbReference type="Proteomes" id="UP000244338"/>
    </source>
</evidence>
<organism evidence="1 2">
    <name type="scientific">Candidatus Carbonibacillus altaicus</name>
    <dbReference type="NCBI Taxonomy" id="2163959"/>
    <lineage>
        <taxon>Bacteria</taxon>
        <taxon>Bacillati</taxon>
        <taxon>Bacillota</taxon>
        <taxon>Bacilli</taxon>
        <taxon>Bacillales</taxon>
        <taxon>Candidatus Carbonibacillus</taxon>
    </lineage>
</organism>
<accession>A0A2R6Y0X7</accession>
<gene>
    <name evidence="1" type="ORF">BSOLF_0509</name>
</gene>
<dbReference type="AlphaFoldDB" id="A0A2R6Y0X7"/>
<dbReference type="Proteomes" id="UP000244338">
    <property type="component" value="Unassembled WGS sequence"/>
</dbReference>
<name>A0A2R6Y0X7_9BACL</name>
<evidence type="ECO:0000313" key="1">
    <source>
        <dbReference type="EMBL" id="PTQ56285.1"/>
    </source>
</evidence>
<comment type="caution">
    <text evidence="1">The sequence shown here is derived from an EMBL/GenBank/DDBJ whole genome shotgun (WGS) entry which is preliminary data.</text>
</comment>
<proteinExistence type="predicted"/>
<protein>
    <submittedName>
        <fullName evidence="1">Uncharacterized protein</fullName>
    </submittedName>
</protein>
<dbReference type="EMBL" id="PEBX01000035">
    <property type="protein sequence ID" value="PTQ56285.1"/>
    <property type="molecule type" value="Genomic_DNA"/>
</dbReference>
<sequence length="38" mass="4251">MYILKPVRREHHDARVVAGSIITEQTALKTGESTQNIS</sequence>
<reference evidence="2" key="1">
    <citation type="journal article" date="2018" name="Sci. Rep.">
        <title>Lignite coal burning seam in the remote Altai Mountains harbors a hydrogen-driven thermophilic microbial community.</title>
        <authorList>
            <person name="Kadnikov V.V."/>
            <person name="Mardanov A.V."/>
            <person name="Ivasenko D.A."/>
            <person name="Antsiferov D.V."/>
            <person name="Beletsky A.V."/>
            <person name="Karnachuk O.V."/>
            <person name="Ravin N.V."/>
        </authorList>
    </citation>
    <scope>NUCLEOTIDE SEQUENCE [LARGE SCALE GENOMIC DNA]</scope>
</reference>